<evidence type="ECO:0000313" key="3">
    <source>
        <dbReference type="Proteomes" id="UP000322000"/>
    </source>
</evidence>
<evidence type="ECO:0000256" key="1">
    <source>
        <dbReference type="SAM" id="Phobius"/>
    </source>
</evidence>
<sequence length="665" mass="75224">MLNNQMTTYVTASIATAGVLGGAYYAYRLYQEQHPKLPKKWEQVGVLKNIFVYPIKSCGRIELDKAECSILGLKDGWLRDRILMVVDDKNNFITARGHPELLKVTPSIKNSVLTLKHADMEPLNVDLAEVVGQQKPVTTTVWRVPVPVFECGFEANEWFSRLIDRTSIKYSLVYYASQSSRPYRANINGYYKFKKNDTAGLADEIAFNLINEASVDDLNSRMTNCKVSEKNFRPSFVLTGAKAYAEDDWKFMKIGENIFEIIKPCTRCVLTTIDPETGVRNSNFEPLQTLKSYRQVEDPLARKITGSSPRMGIQMALRTKPGGLVKVNEPIYVAYLSTYVTASITTAGVLGGAYYAYRLYQERHPKLPETWEQVGVLKNIFTYPIKSCGRIELNTAECSILGLKDGWLRDRVLMVVDDKNNFITARAFPELLTVTPSVRNSVLTLKHADMEPLHVNLAEVVALKKPAKSRVWGVSVPVFDCGWEASEWFSRLIDRSSINYRLVYYASQNSRPFRETTNSFFKFTKNDTSALADEVSFNLINEASVDDLNTRLTNCQVTEKNFRPNFVLTGAKAYAEDDWKFVKIGENVFEIIKPCTRCILTTIDPETGVRNSQTEPLETLKSYRQLEDPRARKSASTSPRMGVQMALRSRPGGIVTINEPIYVAK</sequence>
<dbReference type="Pfam" id="PF03476">
    <property type="entry name" value="MOSC_N"/>
    <property type="match status" value="2"/>
</dbReference>
<protein>
    <submittedName>
        <fullName evidence="4">Uncharacterized protein LOC113498787</fullName>
    </submittedName>
</protein>
<dbReference type="GeneID" id="113498787"/>
<keyword evidence="1" id="KW-0812">Transmembrane</keyword>
<dbReference type="Proteomes" id="UP000322000">
    <property type="component" value="Chromosome 11"/>
</dbReference>
<dbReference type="InterPro" id="IPR005302">
    <property type="entry name" value="MoCF_Sase_C"/>
</dbReference>
<accession>A0A7E5W2J8</accession>
<proteinExistence type="predicted"/>
<dbReference type="OrthoDB" id="17255at2759"/>
<dbReference type="GO" id="GO:0003824">
    <property type="term" value="F:catalytic activity"/>
    <property type="evidence" value="ECO:0007669"/>
    <property type="project" value="InterPro"/>
</dbReference>
<feature type="domain" description="MOSC" evidence="2">
    <location>
        <begin position="510"/>
        <end position="664"/>
    </location>
</feature>
<dbReference type="RefSeq" id="XP_026734732.1">
    <property type="nucleotide sequence ID" value="XM_026878931.1"/>
</dbReference>
<evidence type="ECO:0000313" key="4">
    <source>
        <dbReference type="RefSeq" id="XP_026734732.1"/>
    </source>
</evidence>
<dbReference type="Pfam" id="PF03473">
    <property type="entry name" value="MOSC"/>
    <property type="match status" value="2"/>
</dbReference>
<name>A0A7E5W2J8_TRINI</name>
<dbReference type="AlphaFoldDB" id="A0A7E5W2J8"/>
<feature type="domain" description="MOSC" evidence="2">
    <location>
        <begin position="178"/>
        <end position="334"/>
    </location>
</feature>
<keyword evidence="3" id="KW-1185">Reference proteome</keyword>
<dbReference type="GO" id="GO:0030151">
    <property type="term" value="F:molybdenum ion binding"/>
    <property type="evidence" value="ECO:0007669"/>
    <property type="project" value="InterPro"/>
</dbReference>
<dbReference type="InParanoid" id="A0A7E5W2J8"/>
<dbReference type="PROSITE" id="PS51340">
    <property type="entry name" value="MOSC"/>
    <property type="match status" value="2"/>
</dbReference>
<dbReference type="InterPro" id="IPR011037">
    <property type="entry name" value="Pyrv_Knase-like_insert_dom_sf"/>
</dbReference>
<gene>
    <name evidence="4" type="primary">LOC113498787</name>
</gene>
<reference evidence="4" key="1">
    <citation type="submission" date="2025-08" db="UniProtKB">
        <authorList>
            <consortium name="RefSeq"/>
        </authorList>
    </citation>
    <scope>IDENTIFICATION</scope>
</reference>
<dbReference type="CTD" id="36014"/>
<dbReference type="GO" id="GO:0030170">
    <property type="term" value="F:pyridoxal phosphate binding"/>
    <property type="evidence" value="ECO:0007669"/>
    <property type="project" value="InterPro"/>
</dbReference>
<feature type="transmembrane region" description="Helical" evidence="1">
    <location>
        <begin position="6"/>
        <end position="27"/>
    </location>
</feature>
<dbReference type="SUPFAM" id="SSF50800">
    <property type="entry name" value="PK beta-barrel domain-like"/>
    <property type="match status" value="2"/>
</dbReference>
<dbReference type="PANTHER" id="PTHR14237:SF19">
    <property type="entry name" value="MITOCHONDRIAL AMIDOXIME REDUCING COMPONENT 1"/>
    <property type="match status" value="1"/>
</dbReference>
<dbReference type="InterPro" id="IPR005303">
    <property type="entry name" value="MOCOS_middle"/>
</dbReference>
<keyword evidence="1" id="KW-1133">Transmembrane helix</keyword>
<dbReference type="KEGG" id="tnl:113498787"/>
<dbReference type="SUPFAM" id="SSF141673">
    <property type="entry name" value="MOSC N-terminal domain-like"/>
    <property type="match status" value="2"/>
</dbReference>
<organism evidence="3 4">
    <name type="scientific">Trichoplusia ni</name>
    <name type="common">Cabbage looper</name>
    <dbReference type="NCBI Taxonomy" id="7111"/>
    <lineage>
        <taxon>Eukaryota</taxon>
        <taxon>Metazoa</taxon>
        <taxon>Ecdysozoa</taxon>
        <taxon>Arthropoda</taxon>
        <taxon>Hexapoda</taxon>
        <taxon>Insecta</taxon>
        <taxon>Pterygota</taxon>
        <taxon>Neoptera</taxon>
        <taxon>Endopterygota</taxon>
        <taxon>Lepidoptera</taxon>
        <taxon>Glossata</taxon>
        <taxon>Ditrysia</taxon>
        <taxon>Noctuoidea</taxon>
        <taxon>Noctuidae</taxon>
        <taxon>Plusiinae</taxon>
        <taxon>Trichoplusia</taxon>
    </lineage>
</organism>
<keyword evidence="1" id="KW-0472">Membrane</keyword>
<dbReference type="PANTHER" id="PTHR14237">
    <property type="entry name" value="MOLYBDOPTERIN COFACTOR SULFURASE MOSC"/>
    <property type="match status" value="1"/>
</dbReference>
<evidence type="ECO:0000259" key="2">
    <source>
        <dbReference type="PROSITE" id="PS51340"/>
    </source>
</evidence>